<proteinExistence type="predicted"/>
<name>A0A8T4KW37_9ARCH</name>
<dbReference type="Proteomes" id="UP000683213">
    <property type="component" value="Unassembled WGS sequence"/>
</dbReference>
<dbReference type="AlphaFoldDB" id="A0A8T4KW37"/>
<dbReference type="SUPFAM" id="SSF51569">
    <property type="entry name" value="Aldolase"/>
    <property type="match status" value="1"/>
</dbReference>
<evidence type="ECO:0000259" key="1">
    <source>
        <dbReference type="Pfam" id="PF09863"/>
    </source>
</evidence>
<dbReference type="InterPro" id="IPR013785">
    <property type="entry name" value="Aldolase_TIM"/>
</dbReference>
<dbReference type="EMBL" id="JAGVWF010000032">
    <property type="protein sequence ID" value="MBS3059243.1"/>
    <property type="molecule type" value="Genomic_DNA"/>
</dbReference>
<sequence>MVLMGYEEDLLILPFDHRGSLLKKLFGIEGRQPTEEEKRKYSSLKQMVYEGFIKSLTMGVPKDKAAILVDEQFGSAILRDAKSKGIKTAMPIERSGQDEFDFDEADFRAHIKRVDPFFVKVLVRYNPEGDGKLNKRQLDRLVQASNYAKKIGKKFIFELLVPAEEKQLQSVGGDKNRYEAELRPKLMVKAIKQIQDAGVEPDVWKLEGVDKVEYCKAVVKQVKAEGRTAGIITLGRGEDAEKVKEWLKVGAKVKGIIGFAVGRTVFWEPMKALNDGTISREEAAARVAGNYKTLVDLWNRERT</sequence>
<dbReference type="InterPro" id="IPR018659">
    <property type="entry name" value="DUF2090"/>
</dbReference>
<dbReference type="Pfam" id="PF09863">
    <property type="entry name" value="DUF2090"/>
    <property type="match status" value="1"/>
</dbReference>
<gene>
    <name evidence="2" type="ORF">J4224_02335</name>
</gene>
<dbReference type="Gene3D" id="3.20.20.70">
    <property type="entry name" value="Aldolase class I"/>
    <property type="match status" value="1"/>
</dbReference>
<feature type="domain" description="DUF2090" evidence="1">
    <location>
        <begin position="8"/>
        <end position="301"/>
    </location>
</feature>
<reference evidence="2" key="2">
    <citation type="submission" date="2021-05" db="EMBL/GenBank/DDBJ databases">
        <title>Protein family content uncovers lineage relationships and bacterial pathway maintenance mechanisms in DPANN archaea.</title>
        <authorList>
            <person name="Castelle C.J."/>
            <person name="Meheust R."/>
            <person name="Jaffe A.L."/>
            <person name="Seitz K."/>
            <person name="Gong X."/>
            <person name="Baker B.J."/>
            <person name="Banfield J.F."/>
        </authorList>
    </citation>
    <scope>NUCLEOTIDE SEQUENCE</scope>
    <source>
        <strain evidence="2">RIFCSPHIGHO2_01_FULL_GW2011_AR10_43_9</strain>
    </source>
</reference>
<accession>A0A8T4KW37</accession>
<reference evidence="2" key="1">
    <citation type="submission" date="2021-03" db="EMBL/GenBank/DDBJ databases">
        <authorList>
            <person name="Jaffe A."/>
        </authorList>
    </citation>
    <scope>NUCLEOTIDE SEQUENCE</scope>
    <source>
        <strain evidence="2">RIFCSPHIGHO2_01_FULL_GW2011_AR10_43_9</strain>
    </source>
</reference>
<protein>
    <submittedName>
        <fullName evidence="2">DUF2090 domain-containing protein</fullName>
    </submittedName>
</protein>
<organism evidence="2 3">
    <name type="scientific">Candidatus Iainarchaeum sp</name>
    <dbReference type="NCBI Taxonomy" id="3101447"/>
    <lineage>
        <taxon>Archaea</taxon>
        <taxon>Candidatus Iainarchaeota</taxon>
        <taxon>Candidatus Iainarchaeia</taxon>
        <taxon>Candidatus Iainarchaeales</taxon>
        <taxon>Candidatus Iainarchaeaceae</taxon>
        <taxon>Candidatus Iainarchaeum</taxon>
    </lineage>
</organism>
<evidence type="ECO:0000313" key="2">
    <source>
        <dbReference type="EMBL" id="MBS3059243.1"/>
    </source>
</evidence>
<comment type="caution">
    <text evidence="2">The sequence shown here is derived from an EMBL/GenBank/DDBJ whole genome shotgun (WGS) entry which is preliminary data.</text>
</comment>
<evidence type="ECO:0000313" key="3">
    <source>
        <dbReference type="Proteomes" id="UP000683213"/>
    </source>
</evidence>